<keyword evidence="2" id="KW-0812">Transmembrane</keyword>
<dbReference type="GO" id="GO:1990281">
    <property type="term" value="C:efflux pump complex"/>
    <property type="evidence" value="ECO:0007669"/>
    <property type="project" value="TreeGrafter"/>
</dbReference>
<dbReference type="EMBL" id="JACJVR010000167">
    <property type="protein sequence ID" value="MBB6696055.1"/>
    <property type="molecule type" value="Genomic_DNA"/>
</dbReference>
<evidence type="ECO:0000256" key="2">
    <source>
        <dbReference type="SAM" id="Phobius"/>
    </source>
</evidence>
<dbReference type="PANTHER" id="PTHR30469:SF15">
    <property type="entry name" value="HLYD FAMILY OF SECRETION PROTEINS"/>
    <property type="match status" value="1"/>
</dbReference>
<dbReference type="GO" id="GO:0015562">
    <property type="term" value="F:efflux transmembrane transporter activity"/>
    <property type="evidence" value="ECO:0007669"/>
    <property type="project" value="TreeGrafter"/>
</dbReference>
<sequence length="387" mass="42386">MEISKEQVDFKRKRWIAAASIALFGLLLFFTLFSNTLQSVALPKVRTGTATSGGLAYTLEGSGVLRPIKQAELPNPAGWQVRQVLVKEGEAVKAGQRLVLYDSSSAERELEDEIAQLDKMYIALEAAQDQYIASTVGGDELGSREAKRELAARQIDLSVQRRKIEGLRERLKRQRELTAPFDGIVVEMNAVEGLASAGQPDAVISSRDFGYQLDLVADGELVDRLELAAGQPIELRIAAAGKQPERSLKGIIDEMTDEDSRRAGSPEGDGGETSSAVRQKRLRIHVADSSLRGGEQVSVRLKRPSSEKGWIVPNEAVHREGESKFIFTVDQQRGALGNVFVARKVPIEASASNGRETMIPPDRLYAGDLIILESSEPLQDGNRVRLQ</sequence>
<feature type="compositionally biased region" description="Basic and acidic residues" evidence="1">
    <location>
        <begin position="254"/>
        <end position="264"/>
    </location>
</feature>
<evidence type="ECO:0000313" key="3">
    <source>
        <dbReference type="EMBL" id="MBB6696055.1"/>
    </source>
</evidence>
<dbReference type="Gene3D" id="2.40.420.20">
    <property type="match status" value="1"/>
</dbReference>
<comment type="caution">
    <text evidence="3">The sequence shown here is derived from an EMBL/GenBank/DDBJ whole genome shotgun (WGS) entry which is preliminary data.</text>
</comment>
<name>A0A841U666_9BACL</name>
<keyword evidence="4" id="KW-1185">Reference proteome</keyword>
<dbReference type="SUPFAM" id="SSF111369">
    <property type="entry name" value="HlyD-like secretion proteins"/>
    <property type="match status" value="1"/>
</dbReference>
<dbReference type="PANTHER" id="PTHR30469">
    <property type="entry name" value="MULTIDRUG RESISTANCE PROTEIN MDTA"/>
    <property type="match status" value="1"/>
</dbReference>
<keyword evidence="2" id="KW-0472">Membrane</keyword>
<keyword evidence="2" id="KW-1133">Transmembrane helix</keyword>
<evidence type="ECO:0000256" key="1">
    <source>
        <dbReference type="SAM" id="MobiDB-lite"/>
    </source>
</evidence>
<organism evidence="3 4">
    <name type="scientific">Cohnella xylanilytica</name>
    <dbReference type="NCBI Taxonomy" id="557555"/>
    <lineage>
        <taxon>Bacteria</taxon>
        <taxon>Bacillati</taxon>
        <taxon>Bacillota</taxon>
        <taxon>Bacilli</taxon>
        <taxon>Bacillales</taxon>
        <taxon>Paenibacillaceae</taxon>
        <taxon>Cohnella</taxon>
    </lineage>
</organism>
<proteinExistence type="predicted"/>
<dbReference type="AlphaFoldDB" id="A0A841U666"/>
<gene>
    <name evidence="3" type="ORF">H7B90_32170</name>
</gene>
<dbReference type="RefSeq" id="WP_185139994.1">
    <property type="nucleotide sequence ID" value="NZ_JACJVR010000167.1"/>
</dbReference>
<feature type="transmembrane region" description="Helical" evidence="2">
    <location>
        <begin position="15"/>
        <end position="33"/>
    </location>
</feature>
<dbReference type="Proteomes" id="UP000553776">
    <property type="component" value="Unassembled WGS sequence"/>
</dbReference>
<feature type="region of interest" description="Disordered" evidence="1">
    <location>
        <begin position="254"/>
        <end position="279"/>
    </location>
</feature>
<dbReference type="Gene3D" id="2.40.50.100">
    <property type="match status" value="1"/>
</dbReference>
<reference evidence="3 4" key="1">
    <citation type="submission" date="2020-08" db="EMBL/GenBank/DDBJ databases">
        <title>Cohnella phylogeny.</title>
        <authorList>
            <person name="Dunlap C."/>
        </authorList>
    </citation>
    <scope>NUCLEOTIDE SEQUENCE [LARGE SCALE GENOMIC DNA]</scope>
    <source>
        <strain evidence="3 4">DSM 25239</strain>
    </source>
</reference>
<accession>A0A841U666</accession>
<protein>
    <submittedName>
        <fullName evidence="3">RND transporter</fullName>
    </submittedName>
</protein>
<evidence type="ECO:0000313" key="4">
    <source>
        <dbReference type="Proteomes" id="UP000553776"/>
    </source>
</evidence>